<feature type="active site" description="Proton donor" evidence="4">
    <location>
        <position position="127"/>
    </location>
</feature>
<dbReference type="InterPro" id="IPR036477">
    <property type="entry name" value="Formyl_transf_N_sf"/>
</dbReference>
<dbReference type="EC" id="2.1.2.2" evidence="4"/>
<dbReference type="GO" id="GO:0006189">
    <property type="term" value="P:'de novo' IMP biosynthetic process"/>
    <property type="evidence" value="ECO:0007669"/>
    <property type="project" value="UniProtKB-UniRule"/>
</dbReference>
<proteinExistence type="inferred from homology"/>
<evidence type="ECO:0000256" key="2">
    <source>
        <dbReference type="ARBA" id="ARBA00022679"/>
    </source>
</evidence>
<evidence type="ECO:0000313" key="7">
    <source>
        <dbReference type="Proteomes" id="UP000229307"/>
    </source>
</evidence>
<organism evidence="6 7">
    <name type="scientific">Candidatus Desantisbacteria bacterium CG_4_10_14_0_8_um_filter_48_22</name>
    <dbReference type="NCBI Taxonomy" id="1974543"/>
    <lineage>
        <taxon>Bacteria</taxon>
        <taxon>Candidatus Desantisiibacteriota</taxon>
    </lineage>
</organism>
<comment type="caution">
    <text evidence="4">Lacks conserved residue(s) required for the propagation of feature annotation.</text>
</comment>
<sequence>MKVTRVAVLVSGGGSNLQALIDNQRPKVKLQIAKCSNESLWGKLQNYKISLVISNNPEAYALERAGKAGIETLILTDKKYKNRLEYAKALVKELKKRNIDAVCLAGFMLILHPYFVRNFKNRVLNIHPALLPRFGGEGMYGHHVHEAVLKSGVKESGCTVHFVDEGCDTGPIILQKKVRVRKGDTPDTLAKRVLKYEHIAYPQALKLFASGKLKIKGKKAKIEK</sequence>
<protein>
    <recommendedName>
        <fullName evidence="4">Phosphoribosylglycinamide formyltransferase</fullName>
        <ecNumber evidence="4">2.1.2.2</ecNumber>
    </recommendedName>
    <alternativeName>
        <fullName evidence="4">5'-phosphoribosylglycinamide transformylase</fullName>
    </alternativeName>
    <alternativeName>
        <fullName evidence="4">GAR transformylase</fullName>
        <shortName evidence="4">GART</shortName>
    </alternativeName>
</protein>
<dbReference type="Gene3D" id="3.40.50.170">
    <property type="entry name" value="Formyl transferase, N-terminal domain"/>
    <property type="match status" value="1"/>
</dbReference>
<feature type="binding site" evidence="4">
    <location>
        <begin position="14"/>
        <end position="16"/>
    </location>
    <ligand>
        <name>N(1)-(5-phospho-beta-D-ribosyl)glycinamide</name>
        <dbReference type="ChEBI" id="CHEBI:143788"/>
    </ligand>
</feature>
<keyword evidence="3 4" id="KW-0658">Purine biosynthesis</keyword>
<dbReference type="CDD" id="cd08645">
    <property type="entry name" value="FMT_core_GART"/>
    <property type="match status" value="1"/>
</dbReference>
<feature type="binding site" evidence="4">
    <location>
        <position position="83"/>
    </location>
    <ligand>
        <name>(6R)-10-formyltetrahydrofolate</name>
        <dbReference type="ChEBI" id="CHEBI:195366"/>
    </ligand>
</feature>
<dbReference type="PANTHER" id="PTHR43369">
    <property type="entry name" value="PHOSPHORIBOSYLGLYCINAMIDE FORMYLTRANSFERASE"/>
    <property type="match status" value="1"/>
</dbReference>
<dbReference type="EMBL" id="PFMR01000044">
    <property type="protein sequence ID" value="PIZ18059.1"/>
    <property type="molecule type" value="Genomic_DNA"/>
</dbReference>
<name>A0A2M7SEZ6_9BACT</name>
<dbReference type="Proteomes" id="UP000229307">
    <property type="component" value="Unassembled WGS sequence"/>
</dbReference>
<comment type="pathway">
    <text evidence="1 4">Purine metabolism; IMP biosynthesis via de novo pathway; N(2)-formyl-N(1)-(5-phospho-D-ribosyl)glycinamide from N(1)-(5-phospho-D-ribosyl)glycinamide (10-formyl THF route): step 1/1.</text>
</comment>
<evidence type="ECO:0000256" key="1">
    <source>
        <dbReference type="ARBA" id="ARBA00005054"/>
    </source>
</evidence>
<accession>A0A2M7SEZ6</accession>
<dbReference type="AlphaFoldDB" id="A0A2M7SEZ6"/>
<feature type="binding site" evidence="4">
    <location>
        <position position="125"/>
    </location>
    <ligand>
        <name>(6R)-10-formyltetrahydrofolate</name>
        <dbReference type="ChEBI" id="CHEBI:195366"/>
    </ligand>
</feature>
<dbReference type="InterPro" id="IPR004607">
    <property type="entry name" value="GART"/>
</dbReference>
<evidence type="ECO:0000256" key="3">
    <source>
        <dbReference type="ARBA" id="ARBA00022755"/>
    </source>
</evidence>
<dbReference type="GO" id="GO:0004644">
    <property type="term" value="F:phosphoribosylglycinamide formyltransferase activity"/>
    <property type="evidence" value="ECO:0007669"/>
    <property type="project" value="UniProtKB-UniRule"/>
</dbReference>
<comment type="caution">
    <text evidence="6">The sequence shown here is derived from an EMBL/GenBank/DDBJ whole genome shotgun (WGS) entry which is preliminary data.</text>
</comment>
<reference evidence="7" key="1">
    <citation type="submission" date="2017-09" db="EMBL/GenBank/DDBJ databases">
        <title>Depth-based differentiation of microbial function through sediment-hosted aquifers and enrichment of novel symbionts in the deep terrestrial subsurface.</title>
        <authorList>
            <person name="Probst A.J."/>
            <person name="Ladd B."/>
            <person name="Jarett J.K."/>
            <person name="Geller-Mcgrath D.E."/>
            <person name="Sieber C.M.K."/>
            <person name="Emerson J.B."/>
            <person name="Anantharaman K."/>
            <person name="Thomas B.C."/>
            <person name="Malmstrom R."/>
            <person name="Stieglmeier M."/>
            <person name="Klingl A."/>
            <person name="Woyke T."/>
            <person name="Ryan C.M."/>
            <person name="Banfield J.F."/>
        </authorList>
    </citation>
    <scope>NUCLEOTIDE SEQUENCE [LARGE SCALE GENOMIC DNA]</scope>
</reference>
<evidence type="ECO:0000256" key="4">
    <source>
        <dbReference type="HAMAP-Rule" id="MF_01930"/>
    </source>
</evidence>
<keyword evidence="2 4" id="KW-0808">Transferase</keyword>
<dbReference type="PANTHER" id="PTHR43369:SF2">
    <property type="entry name" value="PHOSPHORIBOSYLGLYCINAMIDE FORMYLTRANSFERASE"/>
    <property type="match status" value="1"/>
</dbReference>
<comment type="similarity">
    <text evidence="4">Belongs to the GART family.</text>
</comment>
<feature type="site" description="Raises pKa of active site His" evidence="4">
    <location>
        <position position="168"/>
    </location>
</feature>
<dbReference type="HAMAP" id="MF_01930">
    <property type="entry name" value="PurN"/>
    <property type="match status" value="1"/>
</dbReference>
<dbReference type="UniPathway" id="UPA00074">
    <property type="reaction ID" value="UER00126"/>
</dbReference>
<evidence type="ECO:0000259" key="5">
    <source>
        <dbReference type="Pfam" id="PF00551"/>
    </source>
</evidence>
<gene>
    <name evidence="4" type="primary">purN</name>
    <name evidence="6" type="ORF">COY52_01430</name>
</gene>
<dbReference type="Pfam" id="PF00551">
    <property type="entry name" value="Formyl_trans_N"/>
    <property type="match status" value="1"/>
</dbReference>
<dbReference type="GO" id="GO:0005737">
    <property type="term" value="C:cytoplasm"/>
    <property type="evidence" value="ECO:0007669"/>
    <property type="project" value="TreeGrafter"/>
</dbReference>
<evidence type="ECO:0000313" key="6">
    <source>
        <dbReference type="EMBL" id="PIZ18059.1"/>
    </source>
</evidence>
<comment type="function">
    <text evidence="4">Catalyzes the transfer of a formyl group from 10-formyltetrahydrofolate to 5-phospho-ribosyl-glycinamide (GAR), producing 5-phospho-ribosyl-N-formylglycinamide (FGAR) and tetrahydrofolate.</text>
</comment>
<dbReference type="SUPFAM" id="SSF53328">
    <property type="entry name" value="Formyltransferase"/>
    <property type="match status" value="1"/>
</dbReference>
<comment type="catalytic activity">
    <reaction evidence="4">
        <text>N(1)-(5-phospho-beta-D-ribosyl)glycinamide + (6R)-10-formyltetrahydrofolate = N(2)-formyl-N(1)-(5-phospho-beta-D-ribosyl)glycinamide + (6S)-5,6,7,8-tetrahydrofolate + H(+)</text>
        <dbReference type="Rhea" id="RHEA:15053"/>
        <dbReference type="ChEBI" id="CHEBI:15378"/>
        <dbReference type="ChEBI" id="CHEBI:57453"/>
        <dbReference type="ChEBI" id="CHEBI:143788"/>
        <dbReference type="ChEBI" id="CHEBI:147286"/>
        <dbReference type="ChEBI" id="CHEBI:195366"/>
        <dbReference type="EC" id="2.1.2.2"/>
    </reaction>
</comment>
<feature type="domain" description="Formyl transferase N-terminal" evidence="5">
    <location>
        <begin position="5"/>
        <end position="205"/>
    </location>
</feature>
<dbReference type="InterPro" id="IPR002376">
    <property type="entry name" value="Formyl_transf_N"/>
</dbReference>
<dbReference type="NCBIfam" id="TIGR00639">
    <property type="entry name" value="PurN"/>
    <property type="match status" value="1"/>
</dbReference>